<reference evidence="10" key="1">
    <citation type="journal article" date="2009" name="BMC Genet.">
        <title>Atlantic cod (Gadus morhua) hemoglobin genes: multiplicity and polymorphism.</title>
        <authorList>
            <person name="Borza T."/>
            <person name="Stone C."/>
            <person name="Gamperl A.K."/>
            <person name="Bowman S."/>
        </authorList>
    </citation>
    <scope>NUCLEOTIDE SEQUENCE</scope>
</reference>
<evidence type="ECO:0000259" key="9">
    <source>
        <dbReference type="PROSITE" id="PS01033"/>
    </source>
</evidence>
<dbReference type="PANTHER" id="PTHR11442:SF91">
    <property type="entry name" value="EMBRYONIC ALPHA GLOBIN E1-RELATED"/>
    <property type="match status" value="1"/>
</dbReference>
<dbReference type="GO" id="GO:0019825">
    <property type="term" value="F:oxygen binding"/>
    <property type="evidence" value="ECO:0007669"/>
    <property type="project" value="InterPro"/>
</dbReference>
<evidence type="ECO:0000256" key="6">
    <source>
        <dbReference type="ARBA" id="ARBA00022723"/>
    </source>
</evidence>
<feature type="domain" description="Globin" evidence="9">
    <location>
        <begin position="2"/>
        <end position="143"/>
    </location>
</feature>
<comment type="function">
    <text evidence="1">Involved in oxygen transport from gills to the various peripheral tissues.</text>
</comment>
<evidence type="ECO:0000313" key="12">
    <source>
        <dbReference type="Proteomes" id="UP000694546"/>
    </source>
</evidence>
<dbReference type="PROSITE" id="PS01033">
    <property type="entry name" value="GLOBIN"/>
    <property type="match status" value="1"/>
</dbReference>
<reference evidence="11" key="2">
    <citation type="submission" date="2025-05" db="UniProtKB">
        <authorList>
            <consortium name="Ensembl"/>
        </authorList>
    </citation>
    <scope>IDENTIFICATION</scope>
</reference>
<dbReference type="PANTHER" id="PTHR11442">
    <property type="entry name" value="HEMOGLOBIN FAMILY MEMBER"/>
    <property type="match status" value="1"/>
</dbReference>
<evidence type="ECO:0000256" key="3">
    <source>
        <dbReference type="ARBA" id="ARBA00022448"/>
    </source>
</evidence>
<dbReference type="InterPro" id="IPR009050">
    <property type="entry name" value="Globin-like_sf"/>
</dbReference>
<dbReference type="GO" id="GO:0042744">
    <property type="term" value="P:hydrogen peroxide catabolic process"/>
    <property type="evidence" value="ECO:0007669"/>
    <property type="project" value="TreeGrafter"/>
</dbReference>
<comment type="similarity">
    <text evidence="2 8">Belongs to the globin family.</text>
</comment>
<dbReference type="GO" id="GO:0046872">
    <property type="term" value="F:metal ion binding"/>
    <property type="evidence" value="ECO:0007669"/>
    <property type="project" value="UniProtKB-KW"/>
</dbReference>
<evidence type="ECO:0000256" key="4">
    <source>
        <dbReference type="ARBA" id="ARBA00022617"/>
    </source>
</evidence>
<dbReference type="PRINTS" id="PR00612">
    <property type="entry name" value="ALPHAHAEM"/>
</dbReference>
<accession>C8YNP9</accession>
<keyword evidence="12" id="KW-1185">Reference proteome</keyword>
<dbReference type="EMBL" id="FJ666971">
    <property type="protein sequence ID" value="ACV69836.1"/>
    <property type="molecule type" value="Genomic_DNA"/>
</dbReference>
<keyword evidence="5 8" id="KW-0561">Oxygen transport</keyword>
<dbReference type="AlphaFoldDB" id="C8YNP9"/>
<evidence type="ECO:0000256" key="2">
    <source>
        <dbReference type="ARBA" id="ARBA00008705"/>
    </source>
</evidence>
<dbReference type="InterPro" id="IPR050056">
    <property type="entry name" value="Hemoglobin_oxygen_transport"/>
</dbReference>
<dbReference type="OrthoDB" id="8751793at2759"/>
<evidence type="ECO:0000256" key="5">
    <source>
        <dbReference type="ARBA" id="ARBA00022621"/>
    </source>
</evidence>
<evidence type="ECO:0000256" key="7">
    <source>
        <dbReference type="ARBA" id="ARBA00023004"/>
    </source>
</evidence>
<dbReference type="Bgee" id="ENSGMOG00000005709">
    <property type="expression patterns" value="Expressed in head kidney and 14 other cell types or tissues"/>
</dbReference>
<evidence type="ECO:0000313" key="10">
    <source>
        <dbReference type="EMBL" id="ACV69835.1"/>
    </source>
</evidence>
<proteinExistence type="inferred from homology"/>
<dbReference type="Ensembl" id="ENSGMOT00000006232.2">
    <property type="protein sequence ID" value="ENSGMOP00000006057.2"/>
    <property type="gene ID" value="ENSGMOG00000005709.2"/>
</dbReference>
<evidence type="ECO:0000313" key="11">
    <source>
        <dbReference type="Ensembl" id="ENSGMOP00000006057.2"/>
    </source>
</evidence>
<dbReference type="GO" id="GO:0031720">
    <property type="term" value="F:haptoglobin binding"/>
    <property type="evidence" value="ECO:0007669"/>
    <property type="project" value="TreeGrafter"/>
</dbReference>
<dbReference type="GO" id="GO:0072562">
    <property type="term" value="C:blood microparticle"/>
    <property type="evidence" value="ECO:0007669"/>
    <property type="project" value="TreeGrafter"/>
</dbReference>
<name>C8YNP9_GADMO</name>
<sequence>MSLTDKDKALIKGFFAKVSSKAVEIGHQTLARTIVVYPQTKVYFSHWKDLGPDSPNIRKHGYTVVKGVLDSVDLIDDLVGGLLELSELHAFRLRIDPANFKILNLNLVVVLGLMFPDDFTPQVHVSVDKYLALICLALCEKYR</sequence>
<dbReference type="SUPFAM" id="SSF46458">
    <property type="entry name" value="Globin-like"/>
    <property type="match status" value="1"/>
</dbReference>
<keyword evidence="4 8" id="KW-0349">Heme</keyword>
<dbReference type="Gene3D" id="1.10.490.10">
    <property type="entry name" value="Globins"/>
    <property type="match status" value="1"/>
</dbReference>
<dbReference type="EMBL" id="FJ666970">
    <property type="protein sequence ID" value="ACV69835.1"/>
    <property type="molecule type" value="Genomic_DNA"/>
</dbReference>
<dbReference type="GO" id="GO:0005833">
    <property type="term" value="C:hemoglobin complex"/>
    <property type="evidence" value="ECO:0007669"/>
    <property type="project" value="InterPro"/>
</dbReference>
<organism evidence="10">
    <name type="scientific">Gadus morhua</name>
    <name type="common">Atlantic cod</name>
    <dbReference type="NCBI Taxonomy" id="8049"/>
    <lineage>
        <taxon>Eukaryota</taxon>
        <taxon>Metazoa</taxon>
        <taxon>Chordata</taxon>
        <taxon>Craniata</taxon>
        <taxon>Vertebrata</taxon>
        <taxon>Euteleostomi</taxon>
        <taxon>Actinopterygii</taxon>
        <taxon>Neopterygii</taxon>
        <taxon>Teleostei</taxon>
        <taxon>Neoteleostei</taxon>
        <taxon>Acanthomorphata</taxon>
        <taxon>Zeiogadaria</taxon>
        <taxon>Gadariae</taxon>
        <taxon>Gadiformes</taxon>
        <taxon>Gadoidei</taxon>
        <taxon>Gadidae</taxon>
        <taxon>Gadus</taxon>
    </lineage>
</organism>
<dbReference type="CDD" id="cd08927">
    <property type="entry name" value="Hb-alpha-like"/>
    <property type="match status" value="1"/>
</dbReference>
<gene>
    <name evidence="10" type="primary">HbA4</name>
    <name evidence="11" type="synonym">LOC115560889</name>
</gene>
<dbReference type="GO" id="GO:0020037">
    <property type="term" value="F:heme binding"/>
    <property type="evidence" value="ECO:0007669"/>
    <property type="project" value="InterPro"/>
</dbReference>
<dbReference type="OMA" id="ELHAFRL"/>
<dbReference type="Pfam" id="PF00042">
    <property type="entry name" value="Globin"/>
    <property type="match status" value="1"/>
</dbReference>
<keyword evidence="7" id="KW-0408">Iron</keyword>
<dbReference type="InterPro" id="IPR002338">
    <property type="entry name" value="Hemoglobin_a-typ"/>
</dbReference>
<protein>
    <submittedName>
        <fullName evidence="10">Hemoglobin alpha 4</fullName>
    </submittedName>
</protein>
<dbReference type="GO" id="GO:0005344">
    <property type="term" value="F:oxygen carrier activity"/>
    <property type="evidence" value="ECO:0007669"/>
    <property type="project" value="UniProtKB-KW"/>
</dbReference>
<dbReference type="GeneTree" id="ENSGT00940000163288"/>
<keyword evidence="6" id="KW-0479">Metal-binding</keyword>
<dbReference type="InterPro" id="IPR000971">
    <property type="entry name" value="Globin"/>
</dbReference>
<dbReference type="FunFam" id="1.10.490.10:FF:000002">
    <property type="entry name" value="Hemoglobin subunit alpha"/>
    <property type="match status" value="1"/>
</dbReference>
<keyword evidence="3 8" id="KW-0813">Transport</keyword>
<dbReference type="GO" id="GO:0043177">
    <property type="term" value="F:organic acid binding"/>
    <property type="evidence" value="ECO:0007669"/>
    <property type="project" value="TreeGrafter"/>
</dbReference>
<dbReference type="Proteomes" id="UP000694546">
    <property type="component" value="Chromosome 2"/>
</dbReference>
<evidence type="ECO:0000256" key="1">
    <source>
        <dbReference type="ARBA" id="ARBA00002650"/>
    </source>
</evidence>
<dbReference type="HOGENOM" id="CLU_003827_10_2_1"/>
<dbReference type="GO" id="GO:0031838">
    <property type="term" value="C:haptoglobin-hemoglobin complex"/>
    <property type="evidence" value="ECO:0007669"/>
    <property type="project" value="TreeGrafter"/>
</dbReference>
<evidence type="ECO:0000256" key="8">
    <source>
        <dbReference type="RuleBase" id="RU000356"/>
    </source>
</evidence>
<dbReference type="InterPro" id="IPR012292">
    <property type="entry name" value="Globin/Proto"/>
</dbReference>
<dbReference type="GO" id="GO:0004601">
    <property type="term" value="F:peroxidase activity"/>
    <property type="evidence" value="ECO:0007669"/>
    <property type="project" value="TreeGrafter"/>
</dbReference>